<evidence type="ECO:0000256" key="2">
    <source>
        <dbReference type="ARBA" id="ARBA00022980"/>
    </source>
</evidence>
<keyword evidence="3" id="KW-0687">Ribonucleoprotein</keyword>
<dbReference type="AlphaFoldDB" id="A0A9D1S8Y0"/>
<dbReference type="InterPro" id="IPR003029">
    <property type="entry name" value="S1_domain"/>
</dbReference>
<evidence type="ECO:0000256" key="1">
    <source>
        <dbReference type="ARBA" id="ARBA00006767"/>
    </source>
</evidence>
<dbReference type="EMBL" id="DVNH01000015">
    <property type="protein sequence ID" value="HIU51321.1"/>
    <property type="molecule type" value="Genomic_DNA"/>
</dbReference>
<dbReference type="SUPFAM" id="SSF50249">
    <property type="entry name" value="Nucleic acid-binding proteins"/>
    <property type="match status" value="4"/>
</dbReference>
<feature type="domain" description="S1 motif" evidence="5">
    <location>
        <begin position="199"/>
        <end position="267"/>
    </location>
</feature>
<dbReference type="GO" id="GO:0005840">
    <property type="term" value="C:ribosome"/>
    <property type="evidence" value="ECO:0007669"/>
    <property type="project" value="UniProtKB-KW"/>
</dbReference>
<dbReference type="FunFam" id="2.40.50.140:FF:000103">
    <property type="entry name" value="protein RRP5 homolog"/>
    <property type="match status" value="1"/>
</dbReference>
<dbReference type="Gene3D" id="2.40.50.140">
    <property type="entry name" value="Nucleic acid-binding proteins"/>
    <property type="match status" value="4"/>
</dbReference>
<evidence type="ECO:0000259" key="5">
    <source>
        <dbReference type="PROSITE" id="PS50126"/>
    </source>
</evidence>
<dbReference type="GO" id="GO:0003729">
    <property type="term" value="F:mRNA binding"/>
    <property type="evidence" value="ECO:0007669"/>
    <property type="project" value="TreeGrafter"/>
</dbReference>
<dbReference type="InterPro" id="IPR012340">
    <property type="entry name" value="NA-bd_OB-fold"/>
</dbReference>
<dbReference type="PRINTS" id="PR00681">
    <property type="entry name" value="RIBOSOMALS1"/>
</dbReference>
<reference evidence="6" key="1">
    <citation type="submission" date="2020-10" db="EMBL/GenBank/DDBJ databases">
        <authorList>
            <person name="Gilroy R."/>
        </authorList>
    </citation>
    <scope>NUCLEOTIDE SEQUENCE</scope>
    <source>
        <strain evidence="6">CHK195-15760</strain>
    </source>
</reference>
<sequence length="365" mass="41841">MSQENQESSFETLLNESMKEINIEKTVTGKVIAINTKDEIIVDIGYKADGIIPKSEYSFQEDSNPRDEIKVGDEITADVLKMNDGLGNVLLSYKRYQARNARAELEERIKTETIFEEKITDVTEKGFIVNYKGIRIFIPISLSGITRNESVEEYKNRKVKFKIIEHDFKNRRIIASIKAVKDEETKKVLDDFWSKAELGKEYEGKVTSISAYGAFVEIGPIQGLLHISEMTWNRNKTPNDILKVGQKVKVKAIDVDKENRRMKLSYLEKGPDPWGKMKYQINDIVTVTVVKFMPFGAFVELEPGIEGLVHISQIAEKRITKPEEELSLGQKVNAKIIDINWENKKIELSVKELEGTSHEYKEEKE</sequence>
<dbReference type="Pfam" id="PF00575">
    <property type="entry name" value="S1"/>
    <property type="match status" value="4"/>
</dbReference>
<keyword evidence="2" id="KW-0689">Ribosomal protein</keyword>
<reference evidence="6" key="2">
    <citation type="journal article" date="2021" name="PeerJ">
        <title>Extensive microbial diversity within the chicken gut microbiome revealed by metagenomics and culture.</title>
        <authorList>
            <person name="Gilroy R."/>
            <person name="Ravi A."/>
            <person name="Getino M."/>
            <person name="Pursley I."/>
            <person name="Horton D.L."/>
            <person name="Alikhan N.F."/>
            <person name="Baker D."/>
            <person name="Gharbi K."/>
            <person name="Hall N."/>
            <person name="Watson M."/>
            <person name="Adriaenssens E.M."/>
            <person name="Foster-Nyarko E."/>
            <person name="Jarju S."/>
            <person name="Secka A."/>
            <person name="Antonio M."/>
            <person name="Oren A."/>
            <person name="Chaudhuri R.R."/>
            <person name="La Ragione R."/>
            <person name="Hildebrand F."/>
            <person name="Pallen M.J."/>
        </authorList>
    </citation>
    <scope>NUCLEOTIDE SEQUENCE</scope>
    <source>
        <strain evidence="6">CHK195-15760</strain>
    </source>
</reference>
<dbReference type="CDD" id="cd05687">
    <property type="entry name" value="S1_RPS1_repeat_ec1_hs1"/>
    <property type="match status" value="1"/>
</dbReference>
<dbReference type="CDD" id="cd04465">
    <property type="entry name" value="S1_RPS1_repeat_ec2_hs2"/>
    <property type="match status" value="1"/>
</dbReference>
<dbReference type="GO" id="GO:0006412">
    <property type="term" value="P:translation"/>
    <property type="evidence" value="ECO:0007669"/>
    <property type="project" value="TreeGrafter"/>
</dbReference>
<gene>
    <name evidence="6" type="ORF">IAB70_01650</name>
</gene>
<evidence type="ECO:0000256" key="3">
    <source>
        <dbReference type="ARBA" id="ARBA00023274"/>
    </source>
</evidence>
<evidence type="ECO:0000256" key="4">
    <source>
        <dbReference type="ARBA" id="ARBA00025604"/>
    </source>
</evidence>
<accession>A0A9D1S8Y0</accession>
<dbReference type="InterPro" id="IPR035104">
    <property type="entry name" value="Ribosomal_protein_S1-like"/>
</dbReference>
<evidence type="ECO:0000313" key="6">
    <source>
        <dbReference type="EMBL" id="HIU51321.1"/>
    </source>
</evidence>
<feature type="domain" description="S1 motif" evidence="5">
    <location>
        <begin position="282"/>
        <end position="351"/>
    </location>
</feature>
<dbReference type="GO" id="GO:1990904">
    <property type="term" value="C:ribonucleoprotein complex"/>
    <property type="evidence" value="ECO:0007669"/>
    <property type="project" value="UniProtKB-KW"/>
</dbReference>
<feature type="domain" description="S1 motif" evidence="5">
    <location>
        <begin position="24"/>
        <end position="94"/>
    </location>
</feature>
<dbReference type="PROSITE" id="PS50126">
    <property type="entry name" value="S1"/>
    <property type="match status" value="4"/>
</dbReference>
<evidence type="ECO:0000313" key="7">
    <source>
        <dbReference type="Proteomes" id="UP000824093"/>
    </source>
</evidence>
<comment type="function">
    <text evidence="4">Binds mRNA; thus facilitating recognition of the initiation point. It is needed to translate mRNA with a short Shine-Dalgarno (SD) purine-rich sequence.</text>
</comment>
<dbReference type="InterPro" id="IPR050437">
    <property type="entry name" value="Ribos_protein_bS1-like"/>
</dbReference>
<dbReference type="PANTHER" id="PTHR10724:SF7">
    <property type="entry name" value="SMALL RIBOSOMAL SUBUNIT PROTEIN BS1C"/>
    <property type="match status" value="1"/>
</dbReference>
<dbReference type="SMART" id="SM00316">
    <property type="entry name" value="S1"/>
    <property type="match status" value="4"/>
</dbReference>
<dbReference type="PANTHER" id="PTHR10724">
    <property type="entry name" value="30S RIBOSOMAL PROTEIN S1"/>
    <property type="match status" value="1"/>
</dbReference>
<proteinExistence type="inferred from homology"/>
<dbReference type="CDD" id="cd05688">
    <property type="entry name" value="S1_RPS1_repeat_ec3"/>
    <property type="match status" value="1"/>
</dbReference>
<comment type="caution">
    <text evidence="6">The sequence shown here is derived from an EMBL/GenBank/DDBJ whole genome shotgun (WGS) entry which is preliminary data.</text>
</comment>
<dbReference type="Proteomes" id="UP000824093">
    <property type="component" value="Unassembled WGS sequence"/>
</dbReference>
<feature type="domain" description="S1 motif" evidence="5">
    <location>
        <begin position="112"/>
        <end position="178"/>
    </location>
</feature>
<organism evidence="6 7">
    <name type="scientific">Candidatus Merdicola faecigallinarum</name>
    <dbReference type="NCBI Taxonomy" id="2840862"/>
    <lineage>
        <taxon>Bacteria</taxon>
        <taxon>Bacillati</taxon>
        <taxon>Bacillota</taxon>
        <taxon>Clostridia</taxon>
        <taxon>Candidatus Merdicola</taxon>
    </lineage>
</organism>
<dbReference type="GO" id="GO:0003735">
    <property type="term" value="F:structural constituent of ribosome"/>
    <property type="evidence" value="ECO:0007669"/>
    <property type="project" value="TreeGrafter"/>
</dbReference>
<name>A0A9D1S8Y0_9FIRM</name>
<protein>
    <submittedName>
        <fullName evidence="6">S1 RNA-binding domain-containing protein</fullName>
    </submittedName>
</protein>
<comment type="similarity">
    <text evidence="1">Belongs to the bacterial ribosomal protein bS1 family.</text>
</comment>